<dbReference type="Proteomes" id="UP001495147">
    <property type="component" value="Unassembled WGS sequence"/>
</dbReference>
<feature type="signal peptide" evidence="1">
    <location>
        <begin position="1"/>
        <end position="22"/>
    </location>
</feature>
<dbReference type="EMBL" id="JBDPZD010000003">
    <property type="protein sequence ID" value="MEO3692199.1"/>
    <property type="molecule type" value="Genomic_DNA"/>
</dbReference>
<evidence type="ECO:0000256" key="1">
    <source>
        <dbReference type="SAM" id="SignalP"/>
    </source>
</evidence>
<gene>
    <name evidence="3" type="ORF">ABDJ85_12015</name>
</gene>
<sequence length="183" mass="19796">MKASLCVWACALGLAAALPVYAQVQAQVQAQASPEPSKTETVLRLQRAWVDGRQVEYISTDVSDPNMAKANGVNYVPRLADALGEGRKSITERVYKFPKGEQISVFPSAPLPAGPGNANTSYSPLWRVVMVSWLKPERVRELKSEEEILAFEEKGDLALKVTNVVANCPIVGAADGTRLVGSR</sequence>
<protein>
    <recommendedName>
        <fullName evidence="2">DUF7482 domain-containing protein</fullName>
    </recommendedName>
</protein>
<feature type="chain" id="PRO_5045531622" description="DUF7482 domain-containing protein" evidence="1">
    <location>
        <begin position="23"/>
        <end position="183"/>
    </location>
</feature>
<evidence type="ECO:0000259" key="2">
    <source>
        <dbReference type="Pfam" id="PF24298"/>
    </source>
</evidence>
<dbReference type="Pfam" id="PF24298">
    <property type="entry name" value="DUF7482"/>
    <property type="match status" value="1"/>
</dbReference>
<evidence type="ECO:0000313" key="4">
    <source>
        <dbReference type="Proteomes" id="UP001495147"/>
    </source>
</evidence>
<keyword evidence="4" id="KW-1185">Reference proteome</keyword>
<comment type="caution">
    <text evidence="3">The sequence shown here is derived from an EMBL/GenBank/DDBJ whole genome shotgun (WGS) entry which is preliminary data.</text>
</comment>
<dbReference type="InterPro" id="IPR055905">
    <property type="entry name" value="DUF7482"/>
</dbReference>
<reference evidence="3 4" key="1">
    <citation type="submission" date="2024-05" db="EMBL/GenBank/DDBJ databases">
        <title>Roseateles sp. DJS-2-20 16S ribosomal RNA gene Genome sequencing and assembly.</title>
        <authorList>
            <person name="Woo H."/>
        </authorList>
    </citation>
    <scope>NUCLEOTIDE SEQUENCE [LARGE SCALE GENOMIC DNA]</scope>
    <source>
        <strain evidence="3 4">DJS-2-20</strain>
    </source>
</reference>
<feature type="domain" description="DUF7482" evidence="2">
    <location>
        <begin position="51"/>
        <end position="177"/>
    </location>
</feature>
<name>A0ABV0G3C7_9BURK</name>
<evidence type="ECO:0000313" key="3">
    <source>
        <dbReference type="EMBL" id="MEO3692199.1"/>
    </source>
</evidence>
<proteinExistence type="predicted"/>
<keyword evidence="1" id="KW-0732">Signal</keyword>
<organism evidence="3 4">
    <name type="scientific">Roseateles paludis</name>
    <dbReference type="NCBI Taxonomy" id="3145238"/>
    <lineage>
        <taxon>Bacteria</taxon>
        <taxon>Pseudomonadati</taxon>
        <taxon>Pseudomonadota</taxon>
        <taxon>Betaproteobacteria</taxon>
        <taxon>Burkholderiales</taxon>
        <taxon>Sphaerotilaceae</taxon>
        <taxon>Roseateles</taxon>
    </lineage>
</organism>
<accession>A0ABV0G3C7</accession>
<dbReference type="RefSeq" id="WP_347705023.1">
    <property type="nucleotide sequence ID" value="NZ_JBDPZD010000003.1"/>
</dbReference>